<dbReference type="Proteomes" id="UP000325451">
    <property type="component" value="Chromosome"/>
</dbReference>
<reference evidence="1" key="1">
    <citation type="submission" date="2021-02" db="EMBL/GenBank/DDBJ databases">
        <authorList>
            <consortium name="Genoscope - CEA"/>
            <person name="William W."/>
        </authorList>
    </citation>
    <scope>NUCLEOTIDE SEQUENCE</scope>
    <source>
        <strain evidence="1">YSy11</strain>
    </source>
</reference>
<organism evidence="1 2">
    <name type="scientific">Pseudomonas marincola</name>
    <dbReference type="NCBI Taxonomy" id="437900"/>
    <lineage>
        <taxon>Bacteria</taxon>
        <taxon>Pseudomonadati</taxon>
        <taxon>Pseudomonadota</taxon>
        <taxon>Gammaproteobacteria</taxon>
        <taxon>Pseudomonadales</taxon>
        <taxon>Pseudomonadaceae</taxon>
        <taxon>Pseudomonas</taxon>
    </lineage>
</organism>
<evidence type="ECO:0000313" key="1">
    <source>
        <dbReference type="EMBL" id="CAE6931405.1"/>
    </source>
</evidence>
<name>A0A8S2BM85_9PSED</name>
<sequence length="90" mass="9560">MVASDRPIAVSIFLDTPMKGHRPRNCTNTKLFTRMALTRIRASSVIAGTVWTGKGRIKRARIIVKLALADKSALSGVLSAHKPSTAGGGC</sequence>
<dbReference type="EMBL" id="LR215729">
    <property type="protein sequence ID" value="CAE6931405.1"/>
    <property type="molecule type" value="Genomic_DNA"/>
</dbReference>
<accession>A0A8S2BM85</accession>
<gene>
    <name evidence="1" type="ORF">PMYSY11_3090</name>
</gene>
<keyword evidence="2" id="KW-1185">Reference proteome</keyword>
<evidence type="ECO:0000313" key="2">
    <source>
        <dbReference type="Proteomes" id="UP000325451"/>
    </source>
</evidence>
<dbReference type="KEGG" id="pmao:PMYSY11_3090"/>
<dbReference type="AlphaFoldDB" id="A0A8S2BM85"/>
<proteinExistence type="predicted"/>
<protein>
    <submittedName>
        <fullName evidence="1">Uncharacterized protein</fullName>
    </submittedName>
</protein>